<dbReference type="PANTHER" id="PTHR34106">
    <property type="entry name" value="GLYCOSIDASE"/>
    <property type="match status" value="1"/>
</dbReference>
<evidence type="ECO:0008006" key="6">
    <source>
        <dbReference type="Google" id="ProtNLM"/>
    </source>
</evidence>
<keyword evidence="1" id="KW-0328">Glycosyltransferase</keyword>
<reference evidence="4 5" key="1">
    <citation type="submission" date="2017-10" db="EMBL/GenBank/DDBJ databases">
        <title>Resolving the taxonomy of Roseburia spp., Eubacterium rectale and Agathobacter spp. through phylogenomic analysis.</title>
        <authorList>
            <person name="Sheridan P.O."/>
            <person name="Walker A.W."/>
            <person name="Duncan S.H."/>
            <person name="Scott K.P."/>
            <person name="Toole P.W.O."/>
            <person name="Luis P."/>
            <person name="Flint H.J."/>
        </authorList>
    </citation>
    <scope>NUCLEOTIDE SEQUENCE [LARGE SCALE GENOMIC DNA]</scope>
    <source>
        <strain evidence="4 5">JK623</strain>
    </source>
</reference>
<dbReference type="GO" id="GO:0016757">
    <property type="term" value="F:glycosyltransferase activity"/>
    <property type="evidence" value="ECO:0007669"/>
    <property type="project" value="UniProtKB-KW"/>
</dbReference>
<accession>A0A2G3E1K0</accession>
<dbReference type="Proteomes" id="UP000224563">
    <property type="component" value="Unassembled WGS sequence"/>
</dbReference>
<evidence type="ECO:0000256" key="2">
    <source>
        <dbReference type="ARBA" id="ARBA00022679"/>
    </source>
</evidence>
<dbReference type="PANTHER" id="PTHR34106:SF5">
    <property type="entry name" value="GLYCOSIDASE"/>
    <property type="match status" value="1"/>
</dbReference>
<proteinExistence type="inferred from homology"/>
<comment type="caution">
    <text evidence="4">The sequence shown here is derived from an EMBL/GenBank/DDBJ whole genome shotgun (WGS) entry which is preliminary data.</text>
</comment>
<name>A0A2G3E1K0_9FIRM</name>
<evidence type="ECO:0000313" key="5">
    <source>
        <dbReference type="Proteomes" id="UP000224563"/>
    </source>
</evidence>
<dbReference type="Pfam" id="PF04041">
    <property type="entry name" value="Glyco_hydro_130"/>
    <property type="match status" value="1"/>
</dbReference>
<comment type="similarity">
    <text evidence="3">Belongs to the glycosyl hydrolase 130 family.</text>
</comment>
<dbReference type="InterPro" id="IPR023296">
    <property type="entry name" value="Glyco_hydro_beta-prop_sf"/>
</dbReference>
<organism evidence="4 5">
    <name type="scientific">Agathobacter ruminis</name>
    <dbReference type="NCBI Taxonomy" id="1712665"/>
    <lineage>
        <taxon>Bacteria</taxon>
        <taxon>Bacillati</taxon>
        <taxon>Bacillota</taxon>
        <taxon>Clostridia</taxon>
        <taxon>Lachnospirales</taxon>
        <taxon>Lachnospiraceae</taxon>
        <taxon>Agathobacter</taxon>
    </lineage>
</organism>
<dbReference type="AlphaFoldDB" id="A0A2G3E1K0"/>
<gene>
    <name evidence="4" type="ORF">CSX02_09675</name>
</gene>
<keyword evidence="2" id="KW-0808">Transferase</keyword>
<sequence>MSTNKQLEIKYSPKPVLEPKPGCDWADTMVLNPALALDEDGKTIHMLFRATGPWPSKNLKGKSDPYPIFLGYAKSTDGGETFEADFSKPALAPALAYEEDRMFVTNVYGQKVLNYANGCIEDPRLFKVEGQLYLTVACRLFPPGAYWEGDKRKDNLPDWAEDENNPIGVLANRNDTVTVLYQVDLDALAAQRYEDAFGYVGPLTDGNMSDNRDVFFFEKKMKIHGKNQLVMLHRPEKSYAFPTGEGVQTPAIFYAAAESFSDFVGEKAEHQLMAKSTFDWEEERIGASFPPISLGEGKWLVSYHGKQLPDYGYTQSFMIVEEQEDDFPIITHRMSERLIYAKQDWELPDKFLCPCIFTTGAVMIGEELIMGYGAADQKIGIAKVKLKELVEYVTQFDAEGKLVK</sequence>
<evidence type="ECO:0000256" key="3">
    <source>
        <dbReference type="ARBA" id="ARBA00024356"/>
    </source>
</evidence>
<dbReference type="SUPFAM" id="SSF75005">
    <property type="entry name" value="Arabinanase/levansucrase/invertase"/>
    <property type="match status" value="1"/>
</dbReference>
<reference evidence="4 5" key="2">
    <citation type="submission" date="2017-10" db="EMBL/GenBank/DDBJ databases">
        <authorList>
            <person name="Banno H."/>
            <person name="Chua N.-H."/>
        </authorList>
    </citation>
    <scope>NUCLEOTIDE SEQUENCE [LARGE SCALE GENOMIC DNA]</scope>
    <source>
        <strain evidence="4 5">JK623</strain>
    </source>
</reference>
<dbReference type="EMBL" id="PDYG01000075">
    <property type="protein sequence ID" value="PHU37109.1"/>
    <property type="molecule type" value="Genomic_DNA"/>
</dbReference>
<dbReference type="RefSeq" id="WP_099386545.1">
    <property type="nucleotide sequence ID" value="NZ_JANSWH010000024.1"/>
</dbReference>
<protein>
    <recommendedName>
        <fullName evidence="6">Glycosidase</fullName>
    </recommendedName>
</protein>
<evidence type="ECO:0000256" key="1">
    <source>
        <dbReference type="ARBA" id="ARBA00022676"/>
    </source>
</evidence>
<evidence type="ECO:0000313" key="4">
    <source>
        <dbReference type="EMBL" id="PHU37109.1"/>
    </source>
</evidence>
<dbReference type="Gene3D" id="2.115.10.20">
    <property type="entry name" value="Glycosyl hydrolase domain, family 43"/>
    <property type="match status" value="1"/>
</dbReference>
<dbReference type="InterPro" id="IPR007184">
    <property type="entry name" value="Mannoside_phosphorylase"/>
</dbReference>
<keyword evidence="5" id="KW-1185">Reference proteome</keyword>